<comment type="similarity">
    <text evidence="1">Belongs to the zinc-containing alcohol dehydrogenase family.</text>
</comment>
<dbReference type="InterPro" id="IPR047122">
    <property type="entry name" value="Trans-enoyl_RdTase-like"/>
</dbReference>
<name>A0A9Q9DP81_CURCL</name>
<keyword evidence="3" id="KW-0560">Oxidoreductase</keyword>
<evidence type="ECO:0000256" key="3">
    <source>
        <dbReference type="ARBA" id="ARBA00023002"/>
    </source>
</evidence>
<evidence type="ECO:0000256" key="1">
    <source>
        <dbReference type="ARBA" id="ARBA00008072"/>
    </source>
</evidence>
<dbReference type="InterPro" id="IPR013154">
    <property type="entry name" value="ADH-like_N"/>
</dbReference>
<dbReference type="VEuPathDB" id="FungiDB:yc1106_02132"/>
<dbReference type="AlphaFoldDB" id="A0A9Q9DP81"/>
<accession>A0A9Q9DP81</accession>
<evidence type="ECO:0000313" key="5">
    <source>
        <dbReference type="EMBL" id="USP74858.1"/>
    </source>
</evidence>
<dbReference type="Proteomes" id="UP001056012">
    <property type="component" value="Chromosome 2"/>
</dbReference>
<gene>
    <name evidence="5" type="ORF">yc1106_02132</name>
</gene>
<dbReference type="PANTHER" id="PTHR45348:SF7">
    <property type="entry name" value="ZINC BINDING OXIDOREDUCTASE, PUTATIVE-RELATED"/>
    <property type="match status" value="1"/>
</dbReference>
<dbReference type="SUPFAM" id="SSF50129">
    <property type="entry name" value="GroES-like"/>
    <property type="match status" value="1"/>
</dbReference>
<dbReference type="Pfam" id="PF08240">
    <property type="entry name" value="ADH_N"/>
    <property type="match status" value="1"/>
</dbReference>
<sequence>MDALVLHPTEYTAVRETVPVPTPGQVELLVQVEAVALNPVDSLYVRHPLANSKRTIGSDFAGLVASLGKDVPAISNLQVGDRVAGFLQGACSVNVRPGAFAKYLVVPWDLVWKIPKGYPIEKAAGFVTYATEPLDLPYAMTSTSLAQTHERKINTSAFYREWKGHDVTYLERFRNITHHQRPDKAIVYLAGDSSLDNKYWVIGSGPGGDPLGVNVPEIYMHTLDRPTPKPDVAFWVNHMLGSKATCINAAVEESMLRERDNGLLPQDQFIHDSICENDILIVSIGANDIAMRPTFSTTCHMVKLAWLTWQSSIVSGTAWSLPYFASLFHTATQRYIERLTAKTKPRAVIVCMIYFPLEKRFGQSGWADLQLRLLGYEKTPRKLQTAIRQMFEMGTKNISITGVEVVPCALYEVMDGTKIEEFTARVEPSKEGGRKMALKFVELVEGILGNQ</sequence>
<evidence type="ECO:0000313" key="6">
    <source>
        <dbReference type="Proteomes" id="UP001056012"/>
    </source>
</evidence>
<dbReference type="GO" id="GO:0016651">
    <property type="term" value="F:oxidoreductase activity, acting on NAD(P)H"/>
    <property type="evidence" value="ECO:0007669"/>
    <property type="project" value="InterPro"/>
</dbReference>
<dbReference type="Gene3D" id="3.90.180.10">
    <property type="entry name" value="Medium-chain alcohol dehydrogenases, catalytic domain"/>
    <property type="match status" value="1"/>
</dbReference>
<comment type="subunit">
    <text evidence="2">Monomer.</text>
</comment>
<dbReference type="PANTHER" id="PTHR45348">
    <property type="entry name" value="HYPOTHETICAL OXIDOREDUCTASE (EUROFUNG)"/>
    <property type="match status" value="1"/>
</dbReference>
<dbReference type="OrthoDB" id="2150942at2759"/>
<dbReference type="EMBL" id="CP089275">
    <property type="protein sequence ID" value="USP74858.1"/>
    <property type="molecule type" value="Genomic_DNA"/>
</dbReference>
<evidence type="ECO:0000256" key="2">
    <source>
        <dbReference type="ARBA" id="ARBA00011245"/>
    </source>
</evidence>
<feature type="domain" description="Alcohol dehydrogenase-like N-terminal" evidence="4">
    <location>
        <begin position="26"/>
        <end position="116"/>
    </location>
</feature>
<dbReference type="InterPro" id="IPR011032">
    <property type="entry name" value="GroES-like_sf"/>
</dbReference>
<reference evidence="5" key="1">
    <citation type="submission" date="2021-12" db="EMBL/GenBank/DDBJ databases">
        <title>Curvularia clavata genome.</title>
        <authorList>
            <person name="Cao Y."/>
        </authorList>
    </citation>
    <scope>NUCLEOTIDE SEQUENCE</scope>
    <source>
        <strain evidence="5">Yc1106</strain>
    </source>
</reference>
<protein>
    <recommendedName>
        <fullName evidence="4">Alcohol dehydrogenase-like N-terminal domain-containing protein</fullName>
    </recommendedName>
</protein>
<keyword evidence="6" id="KW-1185">Reference proteome</keyword>
<organism evidence="5 6">
    <name type="scientific">Curvularia clavata</name>
    <dbReference type="NCBI Taxonomy" id="95742"/>
    <lineage>
        <taxon>Eukaryota</taxon>
        <taxon>Fungi</taxon>
        <taxon>Dikarya</taxon>
        <taxon>Ascomycota</taxon>
        <taxon>Pezizomycotina</taxon>
        <taxon>Dothideomycetes</taxon>
        <taxon>Pleosporomycetidae</taxon>
        <taxon>Pleosporales</taxon>
        <taxon>Pleosporineae</taxon>
        <taxon>Pleosporaceae</taxon>
        <taxon>Curvularia</taxon>
    </lineage>
</organism>
<proteinExistence type="inferred from homology"/>
<evidence type="ECO:0000259" key="4">
    <source>
        <dbReference type="Pfam" id="PF08240"/>
    </source>
</evidence>